<dbReference type="Proteomes" id="UP001159363">
    <property type="component" value="Chromosome 2"/>
</dbReference>
<dbReference type="EMBL" id="JARBHB010000002">
    <property type="protein sequence ID" value="KAJ8892919.1"/>
    <property type="molecule type" value="Genomic_DNA"/>
</dbReference>
<organism evidence="1 2">
    <name type="scientific">Dryococelus australis</name>
    <dbReference type="NCBI Taxonomy" id="614101"/>
    <lineage>
        <taxon>Eukaryota</taxon>
        <taxon>Metazoa</taxon>
        <taxon>Ecdysozoa</taxon>
        <taxon>Arthropoda</taxon>
        <taxon>Hexapoda</taxon>
        <taxon>Insecta</taxon>
        <taxon>Pterygota</taxon>
        <taxon>Neoptera</taxon>
        <taxon>Polyneoptera</taxon>
        <taxon>Phasmatodea</taxon>
        <taxon>Verophasmatodea</taxon>
        <taxon>Anareolatae</taxon>
        <taxon>Phasmatidae</taxon>
        <taxon>Eurycanthinae</taxon>
        <taxon>Dryococelus</taxon>
    </lineage>
</organism>
<accession>A0ABQ9I8E6</accession>
<evidence type="ECO:0000313" key="2">
    <source>
        <dbReference type="Proteomes" id="UP001159363"/>
    </source>
</evidence>
<evidence type="ECO:0000313" key="1">
    <source>
        <dbReference type="EMBL" id="KAJ8892919.1"/>
    </source>
</evidence>
<comment type="caution">
    <text evidence="1">The sequence shown here is derived from an EMBL/GenBank/DDBJ whole genome shotgun (WGS) entry which is preliminary data.</text>
</comment>
<reference evidence="1 2" key="1">
    <citation type="submission" date="2023-02" db="EMBL/GenBank/DDBJ databases">
        <title>LHISI_Scaffold_Assembly.</title>
        <authorList>
            <person name="Stuart O.P."/>
            <person name="Cleave R."/>
            <person name="Magrath M.J.L."/>
            <person name="Mikheyev A.S."/>
        </authorList>
    </citation>
    <scope>NUCLEOTIDE SEQUENCE [LARGE SCALE GENOMIC DNA]</scope>
    <source>
        <strain evidence="1">Daus_M_001</strain>
        <tissue evidence="1">Leg muscle</tissue>
    </source>
</reference>
<protein>
    <submittedName>
        <fullName evidence="1">Uncharacterized protein</fullName>
    </submittedName>
</protein>
<name>A0ABQ9I8E6_9NEOP</name>
<proteinExistence type="predicted"/>
<sequence length="204" mass="22253">MGVPTSIVMMANQPLATLLSGKKTVANGFSTLPSLVYNSGSSRVDVYHPVRHGKFISCVHVKLAFSLHRQIFLPKVLSVAKRSSTVHIPAAKKQTNALMSRSSSIVPHHRSSVPELRTSLNCGGRVMMWACMGKLDSSACLNVPAHAEKAKKIFQHEFPELVSADTALQIPPDEAHAPSWLGPGNCVTLNCFGRCQRLKWKLTD</sequence>
<keyword evidence="2" id="KW-1185">Reference proteome</keyword>
<gene>
    <name evidence="1" type="ORF">PR048_005500</name>
</gene>